<protein>
    <submittedName>
        <fullName evidence="5">LpxA family transferase</fullName>
    </submittedName>
</protein>
<dbReference type="InterPro" id="IPR056729">
    <property type="entry name" value="GMPPB_C"/>
</dbReference>
<name>A0A2K4MHW1_9NEIS</name>
<sequence>MSPFHRLFSSAVESLPWIDAAQEPWQWLQHLSEALRRQRLRSSPEEWIIDGEAMIHRSAVLERGVTLKGPIWIGPGCRVAAHAYLRGGVVLCDGVTIGPGCEVKTSIIGPGSRLAHFNFVGDSVLDADVNLEAGAILANHWNERADKTIRLLVEGRMVLPGVEKLGALLASHVRIGANAVLSPGTVLPMGTVVPRLALIEQDAGIQKTLVEATSQ</sequence>
<dbReference type="InterPro" id="IPR050065">
    <property type="entry name" value="GlmU-like"/>
</dbReference>
<evidence type="ECO:0000256" key="2">
    <source>
        <dbReference type="ARBA" id="ARBA00022737"/>
    </source>
</evidence>
<dbReference type="RefSeq" id="WP_103321926.1">
    <property type="nucleotide sequence ID" value="NZ_PPTF01000107.1"/>
</dbReference>
<evidence type="ECO:0000256" key="1">
    <source>
        <dbReference type="ARBA" id="ARBA00022679"/>
    </source>
</evidence>
<organism evidence="5 6">
    <name type="scientific">Chromobacterium sinusclupearum</name>
    <dbReference type="NCBI Taxonomy" id="2077146"/>
    <lineage>
        <taxon>Bacteria</taxon>
        <taxon>Pseudomonadati</taxon>
        <taxon>Pseudomonadota</taxon>
        <taxon>Betaproteobacteria</taxon>
        <taxon>Neisseriales</taxon>
        <taxon>Chromobacteriaceae</taxon>
        <taxon>Chromobacterium</taxon>
    </lineage>
</organism>
<dbReference type="InterPro" id="IPR011004">
    <property type="entry name" value="Trimer_LpxA-like_sf"/>
</dbReference>
<dbReference type="Pfam" id="PF25087">
    <property type="entry name" value="GMPPB_C"/>
    <property type="match status" value="1"/>
</dbReference>
<keyword evidence="3" id="KW-0012">Acyltransferase</keyword>
<evidence type="ECO:0000259" key="4">
    <source>
        <dbReference type="Pfam" id="PF25087"/>
    </source>
</evidence>
<dbReference type="SUPFAM" id="SSF51161">
    <property type="entry name" value="Trimeric LpxA-like enzymes"/>
    <property type="match status" value="1"/>
</dbReference>
<dbReference type="PANTHER" id="PTHR43584:SF8">
    <property type="entry name" value="N-ACETYLMURAMATE ALPHA-1-PHOSPHATE URIDYLYLTRANSFERASE"/>
    <property type="match status" value="1"/>
</dbReference>
<keyword evidence="6" id="KW-1185">Reference proteome</keyword>
<reference evidence="5 6" key="1">
    <citation type="submission" date="2018-01" db="EMBL/GenBank/DDBJ databases">
        <title>Genomic Sequence of Chromobacterium MWU13-2610 from wild cranberry bogs within the Cape Cod National Seashore.</title>
        <authorList>
            <person name="O'Hara-Hanley K."/>
            <person name="Soby S."/>
            <person name="Harrison A."/>
        </authorList>
    </citation>
    <scope>NUCLEOTIDE SEQUENCE [LARGE SCALE GENOMIC DNA]</scope>
    <source>
        <strain evidence="5 6">MWU13-2610</strain>
    </source>
</reference>
<dbReference type="GO" id="GO:0016779">
    <property type="term" value="F:nucleotidyltransferase activity"/>
    <property type="evidence" value="ECO:0007669"/>
    <property type="project" value="UniProtKB-ARBA"/>
</dbReference>
<proteinExistence type="predicted"/>
<keyword evidence="1 5" id="KW-0808">Transferase</keyword>
<evidence type="ECO:0000313" key="5">
    <source>
        <dbReference type="EMBL" id="POA96673.1"/>
    </source>
</evidence>
<comment type="caution">
    <text evidence="5">The sequence shown here is derived from an EMBL/GenBank/DDBJ whole genome shotgun (WGS) entry which is preliminary data.</text>
</comment>
<evidence type="ECO:0000313" key="6">
    <source>
        <dbReference type="Proteomes" id="UP000236416"/>
    </source>
</evidence>
<evidence type="ECO:0000256" key="3">
    <source>
        <dbReference type="ARBA" id="ARBA00023315"/>
    </source>
</evidence>
<dbReference type="EMBL" id="PPTF01000107">
    <property type="protein sequence ID" value="POA96673.1"/>
    <property type="molecule type" value="Genomic_DNA"/>
</dbReference>
<feature type="domain" description="Mannose-1-phosphate guanyltransferase C-terminal" evidence="4">
    <location>
        <begin position="50"/>
        <end position="139"/>
    </location>
</feature>
<gene>
    <name evidence="5" type="ORF">C2134_20635</name>
</gene>
<dbReference type="Proteomes" id="UP000236416">
    <property type="component" value="Unassembled WGS sequence"/>
</dbReference>
<keyword evidence="2" id="KW-0677">Repeat</keyword>
<dbReference type="PANTHER" id="PTHR43584">
    <property type="entry name" value="NUCLEOTIDYL TRANSFERASE"/>
    <property type="match status" value="1"/>
</dbReference>
<dbReference type="GO" id="GO:0016746">
    <property type="term" value="F:acyltransferase activity"/>
    <property type="evidence" value="ECO:0007669"/>
    <property type="project" value="UniProtKB-KW"/>
</dbReference>
<dbReference type="AlphaFoldDB" id="A0A2K4MHW1"/>
<accession>A0A2K4MHW1</accession>
<dbReference type="Gene3D" id="2.160.10.10">
    <property type="entry name" value="Hexapeptide repeat proteins"/>
    <property type="match status" value="1"/>
</dbReference>